<protein>
    <submittedName>
        <fullName evidence="1">Uncharacterized protein</fullName>
    </submittedName>
</protein>
<evidence type="ECO:0000313" key="2">
    <source>
        <dbReference type="Proteomes" id="UP001301958"/>
    </source>
</evidence>
<gene>
    <name evidence="1" type="ORF">QBC38DRAFT_455863</name>
</gene>
<dbReference type="AlphaFoldDB" id="A0AAN7BNW0"/>
<comment type="caution">
    <text evidence="1">The sequence shown here is derived from an EMBL/GenBank/DDBJ whole genome shotgun (WGS) entry which is preliminary data.</text>
</comment>
<keyword evidence="2" id="KW-1185">Reference proteome</keyword>
<dbReference type="Proteomes" id="UP001301958">
    <property type="component" value="Unassembled WGS sequence"/>
</dbReference>
<proteinExistence type="predicted"/>
<reference evidence="1" key="2">
    <citation type="submission" date="2023-05" db="EMBL/GenBank/DDBJ databases">
        <authorList>
            <consortium name="Lawrence Berkeley National Laboratory"/>
            <person name="Steindorff A."/>
            <person name="Hensen N."/>
            <person name="Bonometti L."/>
            <person name="Westerberg I."/>
            <person name="Brannstrom I.O."/>
            <person name="Guillou S."/>
            <person name="Cros-Aarteil S."/>
            <person name="Calhoun S."/>
            <person name="Haridas S."/>
            <person name="Kuo A."/>
            <person name="Mondo S."/>
            <person name="Pangilinan J."/>
            <person name="Riley R."/>
            <person name="Labutti K."/>
            <person name="Andreopoulos B."/>
            <person name="Lipzen A."/>
            <person name="Chen C."/>
            <person name="Yanf M."/>
            <person name="Daum C."/>
            <person name="Ng V."/>
            <person name="Clum A."/>
            <person name="Ohm R."/>
            <person name="Martin F."/>
            <person name="Silar P."/>
            <person name="Natvig D."/>
            <person name="Lalanne C."/>
            <person name="Gautier V."/>
            <person name="Ament-Velasquez S.L."/>
            <person name="Kruys A."/>
            <person name="Hutchinson M.I."/>
            <person name="Powell A.J."/>
            <person name="Barry K."/>
            <person name="Miller A.N."/>
            <person name="Grigoriev I.V."/>
            <person name="Debuchy R."/>
            <person name="Gladieux P."/>
            <person name="Thoren M.H."/>
            <person name="Johannesson H."/>
        </authorList>
    </citation>
    <scope>NUCLEOTIDE SEQUENCE</scope>
    <source>
        <strain evidence="1">CBS 990.96</strain>
    </source>
</reference>
<dbReference type="EMBL" id="MU865341">
    <property type="protein sequence ID" value="KAK4226830.1"/>
    <property type="molecule type" value="Genomic_DNA"/>
</dbReference>
<evidence type="ECO:0000313" key="1">
    <source>
        <dbReference type="EMBL" id="KAK4226830.1"/>
    </source>
</evidence>
<organism evidence="1 2">
    <name type="scientific">Podospora fimiseda</name>
    <dbReference type="NCBI Taxonomy" id="252190"/>
    <lineage>
        <taxon>Eukaryota</taxon>
        <taxon>Fungi</taxon>
        <taxon>Dikarya</taxon>
        <taxon>Ascomycota</taxon>
        <taxon>Pezizomycotina</taxon>
        <taxon>Sordariomycetes</taxon>
        <taxon>Sordariomycetidae</taxon>
        <taxon>Sordariales</taxon>
        <taxon>Podosporaceae</taxon>
        <taxon>Podospora</taxon>
    </lineage>
</organism>
<sequence length="308" mass="35919">MPHLPPAQNLSLAVQKNIWEDWENNKANLQAELSNNLGTDWIIDVNPFGIYPYHNDGYVKQWLGTCIKDYFQHAVYQFKFLIKRYVNIKDEINDIAHRHILTLDVEETNPPRFAYGGCDIANGKLRILFEENHLGVNTTNCCNEDNLFRALNTASNDKPMTFYVRLGIHNDYEAKIPAVQRDLTELLNLNEGELTLSPNLEETFVNMQDAVNRGVKTFRDDWEQVFGATICRYFAAAFWQMKYMKFEEDERSREGFLAALTKREIAFRIVDSLQHDSWSECEFVDGIMYVQTTVEYFGMIEVHVPQNY</sequence>
<name>A0AAN7BNW0_9PEZI</name>
<accession>A0AAN7BNW0</accession>
<reference evidence="1" key="1">
    <citation type="journal article" date="2023" name="Mol. Phylogenet. Evol.">
        <title>Genome-scale phylogeny and comparative genomics of the fungal order Sordariales.</title>
        <authorList>
            <person name="Hensen N."/>
            <person name="Bonometti L."/>
            <person name="Westerberg I."/>
            <person name="Brannstrom I.O."/>
            <person name="Guillou S."/>
            <person name="Cros-Aarteil S."/>
            <person name="Calhoun S."/>
            <person name="Haridas S."/>
            <person name="Kuo A."/>
            <person name="Mondo S."/>
            <person name="Pangilinan J."/>
            <person name="Riley R."/>
            <person name="LaButti K."/>
            <person name="Andreopoulos B."/>
            <person name="Lipzen A."/>
            <person name="Chen C."/>
            <person name="Yan M."/>
            <person name="Daum C."/>
            <person name="Ng V."/>
            <person name="Clum A."/>
            <person name="Steindorff A."/>
            <person name="Ohm R.A."/>
            <person name="Martin F."/>
            <person name="Silar P."/>
            <person name="Natvig D.O."/>
            <person name="Lalanne C."/>
            <person name="Gautier V."/>
            <person name="Ament-Velasquez S.L."/>
            <person name="Kruys A."/>
            <person name="Hutchinson M.I."/>
            <person name="Powell A.J."/>
            <person name="Barry K."/>
            <person name="Miller A.N."/>
            <person name="Grigoriev I.V."/>
            <person name="Debuchy R."/>
            <person name="Gladieux P."/>
            <person name="Hiltunen Thoren M."/>
            <person name="Johannesson H."/>
        </authorList>
    </citation>
    <scope>NUCLEOTIDE SEQUENCE</scope>
    <source>
        <strain evidence="1">CBS 990.96</strain>
    </source>
</reference>